<feature type="non-terminal residue" evidence="2">
    <location>
        <position position="492"/>
    </location>
</feature>
<feature type="chain" id="PRO_5039304271" evidence="1">
    <location>
        <begin position="21"/>
        <end position="492"/>
    </location>
</feature>
<comment type="caution">
    <text evidence="2">The sequence shown here is derived from an EMBL/GenBank/DDBJ whole genome shotgun (WGS) entry which is preliminary data.</text>
</comment>
<dbReference type="Pfam" id="PF14900">
    <property type="entry name" value="DUF4493"/>
    <property type="match status" value="1"/>
</dbReference>
<keyword evidence="1" id="KW-0732">Signal</keyword>
<name>A0A9E2P0U5_9BACT</name>
<gene>
    <name evidence="2" type="ORF">H9789_05510</name>
</gene>
<feature type="signal peptide" evidence="1">
    <location>
        <begin position="1"/>
        <end position="20"/>
    </location>
</feature>
<reference evidence="2" key="1">
    <citation type="journal article" date="2021" name="PeerJ">
        <title>Extensive microbial diversity within the chicken gut microbiome revealed by metagenomics and culture.</title>
        <authorList>
            <person name="Gilroy R."/>
            <person name="Ravi A."/>
            <person name="Getino M."/>
            <person name="Pursley I."/>
            <person name="Horton D.L."/>
            <person name="Alikhan N.F."/>
            <person name="Baker D."/>
            <person name="Gharbi K."/>
            <person name="Hall N."/>
            <person name="Watson M."/>
            <person name="Adriaenssens E.M."/>
            <person name="Foster-Nyarko E."/>
            <person name="Jarju S."/>
            <person name="Secka A."/>
            <person name="Antonio M."/>
            <person name="Oren A."/>
            <person name="Chaudhuri R.R."/>
            <person name="La Ragione R."/>
            <person name="Hildebrand F."/>
            <person name="Pallen M.J."/>
        </authorList>
    </citation>
    <scope>NUCLEOTIDE SEQUENCE</scope>
    <source>
        <strain evidence="2">G3-2149</strain>
    </source>
</reference>
<organism evidence="2 3">
    <name type="scientific">Candidatus Paraprevotella stercoravium</name>
    <dbReference type="NCBI Taxonomy" id="2838725"/>
    <lineage>
        <taxon>Bacteria</taxon>
        <taxon>Pseudomonadati</taxon>
        <taxon>Bacteroidota</taxon>
        <taxon>Bacteroidia</taxon>
        <taxon>Bacteroidales</taxon>
        <taxon>Prevotellaceae</taxon>
        <taxon>Paraprevotella</taxon>
    </lineage>
</organism>
<proteinExistence type="predicted"/>
<evidence type="ECO:0000256" key="1">
    <source>
        <dbReference type="SAM" id="SignalP"/>
    </source>
</evidence>
<dbReference type="EMBL" id="JAHLFU010000109">
    <property type="protein sequence ID" value="MBU3853264.1"/>
    <property type="molecule type" value="Genomic_DNA"/>
</dbReference>
<accession>A0A9E2P0U5</accession>
<sequence>MNKVKFLVAAILSVLFVACSEEENLSQTSKTGFQISLTESVKVDSRSTPAELGKPLISQFNLKITNQVTERESYNGSYKDFISAAAGMYTIEAECGDDLELALDNPYYKGSVEDVTLVNGESKSVKVICTVANALASVVFDNNGIDSFDEQFSSYGIKVKVGASSTTIGNNGKSAYYRAGSKPTFTFVGTLKNGTPIEEVPLEDAKLSESETFGAGQHCVITLKLREANSGAHVEISKVEVDKVTINETIPMEWLPKPKVEAEGFDENNTLTFVETEQKQAALNLNLSSALQDMKFKFNFQDEQFAALDKEKTYQLSIAEDKAAIETALGITLPDVGDKPESIDLSNLLAKIQTNAGVTTTNTIEIDVKANNRWSSEAKEGEEASNLKYTLTCNKPEFSIAVQPENCWSREFTVDEVTVSGNADAEKIKANLKYQYYNGTDWVDCTTREAVVGRTQQFADAAEDIATKIYKVRALYRGTIASDEVEATLETP</sequence>
<evidence type="ECO:0000313" key="3">
    <source>
        <dbReference type="Proteomes" id="UP000823865"/>
    </source>
</evidence>
<dbReference type="AlphaFoldDB" id="A0A9E2P0U5"/>
<evidence type="ECO:0000313" key="2">
    <source>
        <dbReference type="EMBL" id="MBU3853264.1"/>
    </source>
</evidence>
<reference evidence="2" key="2">
    <citation type="submission" date="2021-04" db="EMBL/GenBank/DDBJ databases">
        <authorList>
            <person name="Gilroy R."/>
        </authorList>
    </citation>
    <scope>NUCLEOTIDE SEQUENCE</scope>
    <source>
        <strain evidence="2">G3-2149</strain>
    </source>
</reference>
<dbReference type="PROSITE" id="PS51257">
    <property type="entry name" value="PROKAR_LIPOPROTEIN"/>
    <property type="match status" value="1"/>
</dbReference>
<protein>
    <submittedName>
        <fullName evidence="2">DUF4493 domain-containing protein</fullName>
    </submittedName>
</protein>
<dbReference type="InterPro" id="IPR027840">
    <property type="entry name" value="DUF4493"/>
</dbReference>
<dbReference type="Proteomes" id="UP000823865">
    <property type="component" value="Unassembled WGS sequence"/>
</dbReference>